<reference evidence="2 3" key="1">
    <citation type="submission" date="2014-06" db="EMBL/GenBank/DDBJ databases">
        <authorList>
            <person name="Swart Estienne"/>
        </authorList>
    </citation>
    <scope>NUCLEOTIDE SEQUENCE [LARGE SCALE GENOMIC DNA]</scope>
    <source>
        <strain evidence="2 3">130c</strain>
    </source>
</reference>
<protein>
    <recommendedName>
        <fullName evidence="4">EF-hand domain-containing protein</fullName>
    </recommendedName>
</protein>
<evidence type="ECO:0000313" key="2">
    <source>
        <dbReference type="EMBL" id="CDW83069.1"/>
    </source>
</evidence>
<keyword evidence="3" id="KW-1185">Reference proteome</keyword>
<name>A0A078ALH2_STYLE</name>
<evidence type="ECO:0008006" key="4">
    <source>
        <dbReference type="Google" id="ProtNLM"/>
    </source>
</evidence>
<feature type="region of interest" description="Disordered" evidence="1">
    <location>
        <begin position="1"/>
        <end position="34"/>
    </location>
</feature>
<sequence>MEQVKISKSDEGQKQIEKEQEKERIRQEDELHRKQAFEKMNEEQLQFQNQTEESNNQFLLELQNNYKKLTSKHRMLNTITKIKNEDFKKDLKKAFLDQCESVKRMSETYKNYSEKNFNHDDIETYDQFMEKLQIHEERVKNLNELDKLQMVQGGSIGTKREIEKQRKLAFGLQTKSQMQGLVNTVVKDQKILKLMKFVTDIFNCWDQDKYEFITLSDLIRNLINLGFSQNVKFFMRAFGLIFQRDFKSGEKFTLSDFQKLFDTVPQYDQALYQIGRLYLQRQEILNKTLKSNKPHPLKNSDSINFDVYGLNQNQDSYINDRQQVYLKQLDKKHIEVKQGMRVVQKLLILKQIIGDIFKYAPLMLLKDDKSNDQQKKELYVKQKLVSDQEIQQKYKQCSNHFKRLLKIHYNNPKQLEGIQDENVKAIFKFMLEEKDHSYFNLRMDRVNLFFMILDEWTQSQLCQKQYVKPYQFIEFCCSKTLEFQQSDMTQLFSVLLGDNQENDSRTGLDQAKFLRNILRSLFKNAFENIMDYLASQNALKDVLPLTLQLSTYQRQVILNQYSKIQSNNNSMNTFDQNKKMSKLFHRSSSQLGQGDQKRQLTYFEILQRQKGQKKYDYNKCAQDLQNEMENILNPSPQQIDKEQRVSIRKKKIQMNQQLLKMLEATAIESSSEDDQNDQQHRKDIKVQELNIYKY</sequence>
<organism evidence="2 3">
    <name type="scientific">Stylonychia lemnae</name>
    <name type="common">Ciliate</name>
    <dbReference type="NCBI Taxonomy" id="5949"/>
    <lineage>
        <taxon>Eukaryota</taxon>
        <taxon>Sar</taxon>
        <taxon>Alveolata</taxon>
        <taxon>Ciliophora</taxon>
        <taxon>Intramacronucleata</taxon>
        <taxon>Spirotrichea</taxon>
        <taxon>Stichotrichia</taxon>
        <taxon>Sporadotrichida</taxon>
        <taxon>Oxytrichidae</taxon>
        <taxon>Stylonychinae</taxon>
        <taxon>Stylonychia</taxon>
    </lineage>
</organism>
<evidence type="ECO:0000256" key="1">
    <source>
        <dbReference type="SAM" id="MobiDB-lite"/>
    </source>
</evidence>
<dbReference type="AlphaFoldDB" id="A0A078ALH2"/>
<proteinExistence type="predicted"/>
<evidence type="ECO:0000313" key="3">
    <source>
        <dbReference type="Proteomes" id="UP000039865"/>
    </source>
</evidence>
<dbReference type="EMBL" id="CCKQ01011497">
    <property type="protein sequence ID" value="CDW83069.1"/>
    <property type="molecule type" value="Genomic_DNA"/>
</dbReference>
<gene>
    <name evidence="2" type="primary">Contig18321.g19458</name>
    <name evidence="2" type="ORF">STYLEM_12108</name>
</gene>
<dbReference type="InParanoid" id="A0A078ALH2"/>
<dbReference type="Proteomes" id="UP000039865">
    <property type="component" value="Unassembled WGS sequence"/>
</dbReference>
<accession>A0A078ALH2</accession>